<dbReference type="EMBL" id="JAWDGP010000598">
    <property type="protein sequence ID" value="KAK3799026.1"/>
    <property type="molecule type" value="Genomic_DNA"/>
</dbReference>
<sequence>MVIDRFQLPKICKEKSQKFLSFLSGKSLSSMSQGFFGFRRESERINIKAALKAHQLLTSTDFDWRHSLWRILTFLSLILVLSSLSPSRLVSPLGAEDSHLDRLRGRNRKPVKMLLNDRIVSPG</sequence>
<comment type="caution">
    <text evidence="1">The sequence shown here is derived from an EMBL/GenBank/DDBJ whole genome shotgun (WGS) entry which is preliminary data.</text>
</comment>
<proteinExistence type="predicted"/>
<evidence type="ECO:0000313" key="2">
    <source>
        <dbReference type="Proteomes" id="UP001283361"/>
    </source>
</evidence>
<protein>
    <submittedName>
        <fullName evidence="1">Uncharacterized protein</fullName>
    </submittedName>
</protein>
<reference evidence="1" key="1">
    <citation type="journal article" date="2023" name="G3 (Bethesda)">
        <title>A reference genome for the long-term kleptoplast-retaining sea slug Elysia crispata morphotype clarki.</title>
        <authorList>
            <person name="Eastman K.E."/>
            <person name="Pendleton A.L."/>
            <person name="Shaikh M.A."/>
            <person name="Suttiyut T."/>
            <person name="Ogas R."/>
            <person name="Tomko P."/>
            <person name="Gavelis G."/>
            <person name="Widhalm J.R."/>
            <person name="Wisecaver J.H."/>
        </authorList>
    </citation>
    <scope>NUCLEOTIDE SEQUENCE</scope>
    <source>
        <strain evidence="1">ECLA1</strain>
    </source>
</reference>
<dbReference type="Proteomes" id="UP001283361">
    <property type="component" value="Unassembled WGS sequence"/>
</dbReference>
<evidence type="ECO:0000313" key="1">
    <source>
        <dbReference type="EMBL" id="KAK3799026.1"/>
    </source>
</evidence>
<name>A0AAE1B4Y6_9GAST</name>
<keyword evidence="2" id="KW-1185">Reference proteome</keyword>
<accession>A0AAE1B4Y6</accession>
<organism evidence="1 2">
    <name type="scientific">Elysia crispata</name>
    <name type="common">lettuce slug</name>
    <dbReference type="NCBI Taxonomy" id="231223"/>
    <lineage>
        <taxon>Eukaryota</taxon>
        <taxon>Metazoa</taxon>
        <taxon>Spiralia</taxon>
        <taxon>Lophotrochozoa</taxon>
        <taxon>Mollusca</taxon>
        <taxon>Gastropoda</taxon>
        <taxon>Heterobranchia</taxon>
        <taxon>Euthyneura</taxon>
        <taxon>Panpulmonata</taxon>
        <taxon>Sacoglossa</taxon>
        <taxon>Placobranchoidea</taxon>
        <taxon>Plakobranchidae</taxon>
        <taxon>Elysia</taxon>
    </lineage>
</organism>
<gene>
    <name evidence="1" type="ORF">RRG08_048097</name>
</gene>
<dbReference type="AlphaFoldDB" id="A0AAE1B4Y6"/>